<organism evidence="1 2">
    <name type="scientific">Nostoc sphaeroides CCNUC1</name>
    <dbReference type="NCBI Taxonomy" id="2653204"/>
    <lineage>
        <taxon>Bacteria</taxon>
        <taxon>Bacillati</taxon>
        <taxon>Cyanobacteriota</taxon>
        <taxon>Cyanophyceae</taxon>
        <taxon>Nostocales</taxon>
        <taxon>Nostocaceae</taxon>
        <taxon>Nostoc</taxon>
    </lineage>
</organism>
<gene>
    <name evidence="1" type="ORF">GXM_06918</name>
</gene>
<protein>
    <submittedName>
        <fullName evidence="1">Uncharacterized protein</fullName>
    </submittedName>
</protein>
<proteinExistence type="predicted"/>
<dbReference type="AlphaFoldDB" id="A0A5P8W9Z1"/>
<reference evidence="1 2" key="1">
    <citation type="submission" date="2019-10" db="EMBL/GenBank/DDBJ databases">
        <title>Genomic and transcriptomic insights into the perfect genentic adaptation of a filamentous nitrogen-fixing cyanobacterium to rice fields.</title>
        <authorList>
            <person name="Chen Z."/>
        </authorList>
    </citation>
    <scope>NUCLEOTIDE SEQUENCE [LARGE SCALE GENOMIC DNA]</scope>
    <source>
        <strain evidence="1">CCNUC1</strain>
    </source>
</reference>
<evidence type="ECO:0000313" key="2">
    <source>
        <dbReference type="Proteomes" id="UP000326678"/>
    </source>
</evidence>
<keyword evidence="2" id="KW-1185">Reference proteome</keyword>
<evidence type="ECO:0000313" key="1">
    <source>
        <dbReference type="EMBL" id="QFS49424.1"/>
    </source>
</evidence>
<name>A0A5P8W9Z1_9NOSO</name>
<sequence length="39" mass="4430">MILNLFLADLLSYFTEKGSSRETNKAIAFRAAIEVLNRL</sequence>
<accession>A0A5P8W9Z1</accession>
<dbReference type="KEGG" id="nsh:GXM_06918"/>
<dbReference type="Proteomes" id="UP000326678">
    <property type="component" value="Chromosome Gxm1"/>
</dbReference>
<dbReference type="EMBL" id="CP045226">
    <property type="protein sequence ID" value="QFS49424.1"/>
    <property type="molecule type" value="Genomic_DNA"/>
</dbReference>